<keyword evidence="3" id="KW-0507">mRNA processing</keyword>
<dbReference type="SMART" id="SM00386">
    <property type="entry name" value="HAT"/>
    <property type="match status" value="9"/>
</dbReference>
<gene>
    <name evidence="9" type="ORF">FJTKL_01203</name>
</gene>
<dbReference type="SUPFAM" id="SSF48452">
    <property type="entry name" value="TPR-like"/>
    <property type="match status" value="3"/>
</dbReference>
<feature type="region of interest" description="Disordered" evidence="7">
    <location>
        <begin position="29"/>
        <end position="93"/>
    </location>
</feature>
<comment type="subunit">
    <text evidence="2">Associated with the spliceosome.</text>
</comment>
<evidence type="ECO:0000313" key="9">
    <source>
        <dbReference type="EMBL" id="KAL2289924.1"/>
    </source>
</evidence>
<dbReference type="InterPro" id="IPR003107">
    <property type="entry name" value="HAT"/>
</dbReference>
<evidence type="ECO:0000259" key="8">
    <source>
        <dbReference type="Pfam" id="PF06424"/>
    </source>
</evidence>
<dbReference type="Pfam" id="PF14559">
    <property type="entry name" value="TPR_19"/>
    <property type="match status" value="1"/>
</dbReference>
<name>A0ABR4F5F5_9PEZI</name>
<dbReference type="Pfam" id="PF13428">
    <property type="entry name" value="TPR_14"/>
    <property type="match status" value="1"/>
</dbReference>
<proteinExistence type="predicted"/>
<feature type="compositionally biased region" description="Basic and acidic residues" evidence="7">
    <location>
        <begin position="119"/>
        <end position="135"/>
    </location>
</feature>
<comment type="subcellular location">
    <subcellularLocation>
        <location evidence="1">Nucleus</location>
    </subcellularLocation>
</comment>
<evidence type="ECO:0000256" key="3">
    <source>
        <dbReference type="ARBA" id="ARBA00022664"/>
    </source>
</evidence>
<keyword evidence="10" id="KW-1185">Reference proteome</keyword>
<dbReference type="EMBL" id="JBAWTH010000011">
    <property type="protein sequence ID" value="KAL2289924.1"/>
    <property type="molecule type" value="Genomic_DNA"/>
</dbReference>
<evidence type="ECO:0000256" key="7">
    <source>
        <dbReference type="SAM" id="MobiDB-lite"/>
    </source>
</evidence>
<evidence type="ECO:0000313" key="10">
    <source>
        <dbReference type="Proteomes" id="UP001600888"/>
    </source>
</evidence>
<sequence>MASRRDFLSQPAPENYVAGIGRGAVGFTTRSDLGPARDGPSEEQISSAIKKRSEQLGLTEAKDGDDDDKGGGGGDENRYQDPDNEVGLFAGGIYEKDDEEADRIWQEVDEKMAKRRQKQREAREREEIDEYERKNPKIQQQFADLKRALGSVTDEEWANLPDVKDMTGKTKREREARRQRFYAVPDSVLAAARDVGEMGTTVADDGGEAKDGSMTNFAKIGAARDKVLQARLDQASQSSGTATSLGSSTSVDAKGYLTSMARAGEIPEVSVGDVDFARKLLKSAYESNPLHPPAWIAAARVEELAGKTVAARNLIAKGCAKNLRSEDLWLENIRLNEARNAKIIAAEAIKANNKSVRLWVEAMKLEQDPRSKKKVIRQALLHIPKSEMLWKEAVNLEEDPEDARLLLAKAVEEIPNSVELWLALAHLEKPQNARKIIQKAQKANPQSHEIWIAGARLMEQLGDSKVNMMKRAVLALAKEGAMPKREEWITEAEKCEAEGAILTCANIVQETLGWGLDEDDDRKDTWMEDAKMSINRGKYETARAIYAYALRVFPTSRTVWKEAVDLERNHGSKDALWNVLKKATEACPTSEVLWLMRAKEKLLAGELDEARKVLGEAFQQNPNNEDIWLAAVKLESDHDFPEQARELLKTARQQAPTDRVFVRSVVFERQQGNNEAALALVGDALQLFPASAKLHMLKGQIYEDEGQLAPARGAYSIGVKACPRSVPLWILYSRLEEKAGATVKARSVLDRARTAVPKSPELWCELIRVERRAGNAAQAKNLMATALKEMPKSGLLWSERIWHLEARTQRKPLALQAIKEVENDPILFVAVARIFWLERKLDRAQSWFEKAIVLDGDVGDSWAWYYKFLLQHGTEEKRGEVISKCVASDPRHGECWQPVAKDPRNARAGVEQILKLVTAVMSTIMPRTGHVKYRIVPKCVPGQHPNGSST</sequence>
<dbReference type="InterPro" id="IPR010491">
    <property type="entry name" value="PRP1_N"/>
</dbReference>
<dbReference type="InterPro" id="IPR045075">
    <property type="entry name" value="Syf1-like"/>
</dbReference>
<dbReference type="InterPro" id="IPR011990">
    <property type="entry name" value="TPR-like_helical_dom_sf"/>
</dbReference>
<dbReference type="Proteomes" id="UP001600888">
    <property type="component" value="Unassembled WGS sequence"/>
</dbReference>
<keyword evidence="4" id="KW-0677">Repeat</keyword>
<keyword evidence="6" id="KW-0539">Nucleus</keyword>
<dbReference type="InterPro" id="IPR019734">
    <property type="entry name" value="TPR_rpt"/>
</dbReference>
<evidence type="ECO:0000256" key="4">
    <source>
        <dbReference type="ARBA" id="ARBA00022737"/>
    </source>
</evidence>
<evidence type="ECO:0000256" key="1">
    <source>
        <dbReference type="ARBA" id="ARBA00004123"/>
    </source>
</evidence>
<dbReference type="PANTHER" id="PTHR11246">
    <property type="entry name" value="PRE-MRNA SPLICING FACTOR"/>
    <property type="match status" value="1"/>
</dbReference>
<comment type="caution">
    <text evidence="9">The sequence shown here is derived from an EMBL/GenBank/DDBJ whole genome shotgun (WGS) entry which is preliminary data.</text>
</comment>
<protein>
    <recommendedName>
        <fullName evidence="8">PRP1 splicing factor N-terminal domain-containing protein</fullName>
    </recommendedName>
</protein>
<feature type="region of interest" description="Disordered" evidence="7">
    <location>
        <begin position="113"/>
        <end position="135"/>
    </location>
</feature>
<dbReference type="Gene3D" id="1.25.40.10">
    <property type="entry name" value="Tetratricopeptide repeat domain"/>
    <property type="match status" value="3"/>
</dbReference>
<evidence type="ECO:0000256" key="2">
    <source>
        <dbReference type="ARBA" id="ARBA00011524"/>
    </source>
</evidence>
<accession>A0ABR4F5F5</accession>
<feature type="domain" description="PRP1 splicing factor N-terminal" evidence="8">
    <location>
        <begin position="12"/>
        <end position="169"/>
    </location>
</feature>
<dbReference type="SMART" id="SM00028">
    <property type="entry name" value="TPR"/>
    <property type="match status" value="6"/>
</dbReference>
<evidence type="ECO:0000256" key="5">
    <source>
        <dbReference type="ARBA" id="ARBA00023187"/>
    </source>
</evidence>
<dbReference type="PANTHER" id="PTHR11246:SF1">
    <property type="entry name" value="PRE-MRNA-PROCESSING FACTOR 6"/>
    <property type="match status" value="1"/>
</dbReference>
<reference evidence="9 10" key="1">
    <citation type="submission" date="2024-03" db="EMBL/GenBank/DDBJ databases">
        <title>A high-quality draft genome sequence of Diaporthe vaccinii, a causative agent of upright dieback and viscid rot disease in cranberry plants.</title>
        <authorList>
            <person name="Sarrasin M."/>
            <person name="Lang B.F."/>
            <person name="Burger G."/>
        </authorList>
    </citation>
    <scope>NUCLEOTIDE SEQUENCE [LARGE SCALE GENOMIC DNA]</scope>
    <source>
        <strain evidence="9 10">IS7</strain>
    </source>
</reference>
<dbReference type="Pfam" id="PF13432">
    <property type="entry name" value="TPR_16"/>
    <property type="match status" value="1"/>
</dbReference>
<keyword evidence="5" id="KW-0508">mRNA splicing</keyword>
<evidence type="ECO:0000256" key="6">
    <source>
        <dbReference type="ARBA" id="ARBA00023242"/>
    </source>
</evidence>
<organism evidence="9 10">
    <name type="scientific">Diaporthe vaccinii</name>
    <dbReference type="NCBI Taxonomy" id="105482"/>
    <lineage>
        <taxon>Eukaryota</taxon>
        <taxon>Fungi</taxon>
        <taxon>Dikarya</taxon>
        <taxon>Ascomycota</taxon>
        <taxon>Pezizomycotina</taxon>
        <taxon>Sordariomycetes</taxon>
        <taxon>Sordariomycetidae</taxon>
        <taxon>Diaporthales</taxon>
        <taxon>Diaporthaceae</taxon>
        <taxon>Diaporthe</taxon>
        <taxon>Diaporthe eres species complex</taxon>
    </lineage>
</organism>
<dbReference type="Pfam" id="PF06424">
    <property type="entry name" value="PRP1_N"/>
    <property type="match status" value="1"/>
</dbReference>